<feature type="transmembrane region" description="Helical" evidence="1">
    <location>
        <begin position="75"/>
        <end position="96"/>
    </location>
</feature>
<feature type="transmembrane region" description="Helical" evidence="1">
    <location>
        <begin position="7"/>
        <end position="24"/>
    </location>
</feature>
<keyword evidence="1" id="KW-1133">Transmembrane helix</keyword>
<evidence type="ECO:0000313" key="3">
    <source>
        <dbReference type="Proteomes" id="UP000027821"/>
    </source>
</evidence>
<dbReference type="RefSeq" id="WP_035068485.1">
    <property type="nucleotide sequence ID" value="NZ_JMIH01000004.1"/>
</dbReference>
<feature type="transmembrane region" description="Helical" evidence="1">
    <location>
        <begin position="44"/>
        <end position="63"/>
    </location>
</feature>
<feature type="transmembrane region" description="Helical" evidence="1">
    <location>
        <begin position="102"/>
        <end position="126"/>
    </location>
</feature>
<gene>
    <name evidence="2" type="ORF">EL17_21845</name>
</gene>
<evidence type="ECO:0000256" key="1">
    <source>
        <dbReference type="SAM" id="Phobius"/>
    </source>
</evidence>
<proteinExistence type="predicted"/>
<reference evidence="2 3" key="1">
    <citation type="submission" date="2014-04" db="EMBL/GenBank/DDBJ databases">
        <title>Characterization and application of a salt tolerant electro-active bacterium.</title>
        <authorList>
            <person name="Yang L."/>
            <person name="Wei S."/>
            <person name="Tay Q.X.M."/>
        </authorList>
    </citation>
    <scope>NUCLEOTIDE SEQUENCE [LARGE SCALE GENOMIC DNA]</scope>
    <source>
        <strain evidence="2 3">LY1</strain>
    </source>
</reference>
<protein>
    <submittedName>
        <fullName evidence="2">Uncharacterized protein</fullName>
    </submittedName>
</protein>
<dbReference type="Proteomes" id="UP000027821">
    <property type="component" value="Unassembled WGS sequence"/>
</dbReference>
<sequence>MNVAKKLTSNAFILTIPILIWNILLTPKLPIAYQPINFNSHVPSFVFIGENLFRISIFILAIAIQFDINSKNGRLGLKVYLIGCALYFISWLVLIYAPNSWWSLSIFGFTAPAYTPIIWLLGISLMGHTYYFNFKFSYWHLLIPSLLFSIFHMTHSIIVYWTMSTYSDNLKIPPRDLFT</sequence>
<keyword evidence="3" id="KW-1185">Reference proteome</keyword>
<dbReference type="eggNOG" id="ENOG5032XRW">
    <property type="taxonomic scope" value="Bacteria"/>
</dbReference>
<evidence type="ECO:0000313" key="2">
    <source>
        <dbReference type="EMBL" id="KEO75678.1"/>
    </source>
</evidence>
<name>A0A074L770_9BACT</name>
<accession>A0A074L770</accession>
<dbReference type="OrthoDB" id="1162833at2"/>
<keyword evidence="1" id="KW-0472">Membrane</keyword>
<comment type="caution">
    <text evidence="2">The sequence shown here is derived from an EMBL/GenBank/DDBJ whole genome shotgun (WGS) entry which is preliminary data.</text>
</comment>
<feature type="transmembrane region" description="Helical" evidence="1">
    <location>
        <begin position="138"/>
        <end position="161"/>
    </location>
</feature>
<dbReference type="EMBL" id="JMIH01000004">
    <property type="protein sequence ID" value="KEO75678.1"/>
    <property type="molecule type" value="Genomic_DNA"/>
</dbReference>
<dbReference type="AlphaFoldDB" id="A0A074L770"/>
<keyword evidence="1" id="KW-0812">Transmembrane</keyword>
<organism evidence="2 3">
    <name type="scientific">Anditalea andensis</name>
    <dbReference type="NCBI Taxonomy" id="1048983"/>
    <lineage>
        <taxon>Bacteria</taxon>
        <taxon>Pseudomonadati</taxon>
        <taxon>Bacteroidota</taxon>
        <taxon>Cytophagia</taxon>
        <taxon>Cytophagales</taxon>
        <taxon>Cytophagaceae</taxon>
        <taxon>Anditalea</taxon>
    </lineage>
</organism>